<dbReference type="EMBL" id="QUAK01000223">
    <property type="protein sequence ID" value="RFU83044.1"/>
    <property type="molecule type" value="Genomic_DNA"/>
</dbReference>
<dbReference type="InterPro" id="IPR003838">
    <property type="entry name" value="ABC3_permease_C"/>
</dbReference>
<dbReference type="PANTHER" id="PTHR30572">
    <property type="entry name" value="MEMBRANE COMPONENT OF TRANSPORTER-RELATED"/>
    <property type="match status" value="1"/>
</dbReference>
<keyword evidence="2" id="KW-1003">Cell membrane</keyword>
<feature type="transmembrane region" description="Helical" evidence="7">
    <location>
        <begin position="56"/>
        <end position="78"/>
    </location>
</feature>
<evidence type="ECO:0000259" key="8">
    <source>
        <dbReference type="Pfam" id="PF02687"/>
    </source>
</evidence>
<feature type="transmembrane region" description="Helical" evidence="7">
    <location>
        <begin position="108"/>
        <end position="131"/>
    </location>
</feature>
<feature type="domain" description="ABC3 transporter permease C-terminal" evidence="8">
    <location>
        <begin position="64"/>
        <end position="177"/>
    </location>
</feature>
<dbReference type="RefSeq" id="WP_147336187.1">
    <property type="nucleotide sequence ID" value="NZ_QUAK01000223.1"/>
</dbReference>
<comment type="caution">
    <text evidence="9">The sequence shown here is derived from an EMBL/GenBank/DDBJ whole genome shotgun (WGS) entry which is preliminary data.</text>
</comment>
<feature type="transmembrane region" description="Helical" evidence="7">
    <location>
        <begin position="151"/>
        <end position="172"/>
    </location>
</feature>
<dbReference type="PANTHER" id="PTHR30572:SF4">
    <property type="entry name" value="ABC TRANSPORTER PERMEASE YTRF"/>
    <property type="match status" value="1"/>
</dbReference>
<feature type="transmembrane region" description="Helical" evidence="7">
    <location>
        <begin position="16"/>
        <end position="36"/>
    </location>
</feature>
<keyword evidence="10" id="KW-1185">Reference proteome</keyword>
<evidence type="ECO:0000256" key="6">
    <source>
        <dbReference type="ARBA" id="ARBA00038076"/>
    </source>
</evidence>
<dbReference type="OrthoDB" id="3223244at2"/>
<evidence type="ECO:0000256" key="7">
    <source>
        <dbReference type="SAM" id="Phobius"/>
    </source>
</evidence>
<name>A0A372LWK2_9ACTN</name>
<dbReference type="GO" id="GO:0005886">
    <property type="term" value="C:plasma membrane"/>
    <property type="evidence" value="ECO:0007669"/>
    <property type="project" value="UniProtKB-SubCell"/>
</dbReference>
<feature type="transmembrane region" description="Helical" evidence="7">
    <location>
        <begin position="319"/>
        <end position="342"/>
    </location>
</feature>
<keyword evidence="3 7" id="KW-0812">Transmembrane</keyword>
<comment type="subcellular location">
    <subcellularLocation>
        <location evidence="1">Cell membrane</location>
        <topology evidence="1">Multi-pass membrane protein</topology>
    </subcellularLocation>
</comment>
<evidence type="ECO:0000313" key="10">
    <source>
        <dbReference type="Proteomes" id="UP000263094"/>
    </source>
</evidence>
<reference evidence="9 10" key="1">
    <citation type="submission" date="2018-08" db="EMBL/GenBank/DDBJ databases">
        <title>Isolation, diversity and antifungal activity of Actinobacteria from wheat.</title>
        <authorList>
            <person name="Han C."/>
        </authorList>
    </citation>
    <scope>NUCLEOTIDE SEQUENCE [LARGE SCALE GENOMIC DNA]</scope>
    <source>
        <strain evidence="9 10">NEAU-YY421</strain>
    </source>
</reference>
<sequence>MFSLAMRSIGKRPGRFVATLLSSFLGATVIMVFNSLHDTAGASGVDDVSSTSLTTAAAVVGGYGTLLVFFAVASTLTVNVRQREDEIRLLRNTGATPAQIKRMVVGEAAVIGLVGALLAIGPSMLGGSALLDVFQENGEVAGSVDHVFGPIALSSGVSVTLLASIGAAFLAVRRATRAAAGVVSGRGRAKAVFGGLALVLGLGAVSATFAMDATEPALMAAPAYGSILVAVGFAVFSPRMLSGVLGVVERPLSAVFGPSGYLAVHNMRQRAGQLSGVLMPLILFTGLATATLYMQAVENDALKASGLTKSVEDKNMESLNLIVVGIIVAFSCVMLINSLYAATSYRGREFGQQRLSGATPGQVLGMVWFESVLLTVTGVFFGTVAGVVGIVPFTAVRTDAVWPDQGLGTWGAIAGIAVVATVGTMVLTGRRVLREPA</sequence>
<evidence type="ECO:0000256" key="3">
    <source>
        <dbReference type="ARBA" id="ARBA00022692"/>
    </source>
</evidence>
<feature type="transmembrane region" description="Helical" evidence="7">
    <location>
        <begin position="277"/>
        <end position="296"/>
    </location>
</feature>
<feature type="transmembrane region" description="Helical" evidence="7">
    <location>
        <begin position="407"/>
        <end position="427"/>
    </location>
</feature>
<gene>
    <name evidence="9" type="ORF">DY218_29790</name>
</gene>
<dbReference type="AlphaFoldDB" id="A0A372LWK2"/>
<dbReference type="Proteomes" id="UP000263094">
    <property type="component" value="Unassembled WGS sequence"/>
</dbReference>
<evidence type="ECO:0000256" key="2">
    <source>
        <dbReference type="ARBA" id="ARBA00022475"/>
    </source>
</evidence>
<dbReference type="Pfam" id="PF02687">
    <property type="entry name" value="FtsX"/>
    <property type="match status" value="2"/>
</dbReference>
<proteinExistence type="inferred from homology"/>
<evidence type="ECO:0000256" key="1">
    <source>
        <dbReference type="ARBA" id="ARBA00004651"/>
    </source>
</evidence>
<keyword evidence="5 7" id="KW-0472">Membrane</keyword>
<dbReference type="GO" id="GO:0022857">
    <property type="term" value="F:transmembrane transporter activity"/>
    <property type="evidence" value="ECO:0007669"/>
    <property type="project" value="TreeGrafter"/>
</dbReference>
<accession>A0A372LWK2</accession>
<feature type="transmembrane region" description="Helical" evidence="7">
    <location>
        <begin position="192"/>
        <end position="211"/>
    </location>
</feature>
<dbReference type="InterPro" id="IPR050250">
    <property type="entry name" value="Macrolide_Exporter_MacB"/>
</dbReference>
<evidence type="ECO:0000256" key="5">
    <source>
        <dbReference type="ARBA" id="ARBA00023136"/>
    </source>
</evidence>
<comment type="similarity">
    <text evidence="6">Belongs to the ABC-4 integral membrane protein family.</text>
</comment>
<feature type="domain" description="ABC3 transporter permease C-terminal" evidence="8">
    <location>
        <begin position="322"/>
        <end position="436"/>
    </location>
</feature>
<evidence type="ECO:0000256" key="4">
    <source>
        <dbReference type="ARBA" id="ARBA00022989"/>
    </source>
</evidence>
<protein>
    <submittedName>
        <fullName evidence="9">ABC transporter permease</fullName>
    </submittedName>
</protein>
<organism evidence="9 10">
    <name type="scientific">Streptomyces triticagri</name>
    <dbReference type="NCBI Taxonomy" id="2293568"/>
    <lineage>
        <taxon>Bacteria</taxon>
        <taxon>Bacillati</taxon>
        <taxon>Actinomycetota</taxon>
        <taxon>Actinomycetes</taxon>
        <taxon>Kitasatosporales</taxon>
        <taxon>Streptomycetaceae</taxon>
        <taxon>Streptomyces</taxon>
    </lineage>
</organism>
<feature type="transmembrane region" description="Helical" evidence="7">
    <location>
        <begin position="363"/>
        <end position="395"/>
    </location>
</feature>
<evidence type="ECO:0000313" key="9">
    <source>
        <dbReference type="EMBL" id="RFU83044.1"/>
    </source>
</evidence>
<keyword evidence="4 7" id="KW-1133">Transmembrane helix</keyword>
<feature type="non-terminal residue" evidence="9">
    <location>
        <position position="437"/>
    </location>
</feature>